<proteinExistence type="predicted"/>
<evidence type="ECO:0000313" key="3">
    <source>
        <dbReference type="Proteomes" id="UP000028719"/>
    </source>
</evidence>
<dbReference type="Proteomes" id="UP000028719">
    <property type="component" value="Unassembled WGS sequence"/>
</dbReference>
<accession>A0ABR4UJ63</accession>
<keyword evidence="3" id="KW-1185">Reference proteome</keyword>
<protein>
    <submittedName>
        <fullName evidence="2">Uncharacterized protein</fullName>
    </submittedName>
</protein>
<organism evidence="2 3">
    <name type="scientific">Chryseobacterium vrystaatense</name>
    <dbReference type="NCBI Taxonomy" id="307480"/>
    <lineage>
        <taxon>Bacteria</taxon>
        <taxon>Pseudomonadati</taxon>
        <taxon>Bacteroidota</taxon>
        <taxon>Flavobacteriia</taxon>
        <taxon>Flavobacteriales</taxon>
        <taxon>Weeksellaceae</taxon>
        <taxon>Chryseobacterium group</taxon>
        <taxon>Chryseobacterium</taxon>
    </lineage>
</organism>
<evidence type="ECO:0000256" key="1">
    <source>
        <dbReference type="SAM" id="Phobius"/>
    </source>
</evidence>
<reference evidence="2 3" key="1">
    <citation type="submission" date="2014-07" db="EMBL/GenBank/DDBJ databases">
        <title>Genome of Chryseobacterium vrystaatense LMG 22846.</title>
        <authorList>
            <person name="Pipes S.E."/>
            <person name="Stropko S.J."/>
            <person name="Newman J.D."/>
        </authorList>
    </citation>
    <scope>NUCLEOTIDE SEQUENCE [LARGE SCALE GENOMIC DNA]</scope>
    <source>
        <strain evidence="2 3">LMG 22846</strain>
    </source>
</reference>
<gene>
    <name evidence="2" type="ORF">IW16_17735</name>
</gene>
<keyword evidence="1" id="KW-0472">Membrane</keyword>
<evidence type="ECO:0000313" key="2">
    <source>
        <dbReference type="EMBL" id="KFF24777.1"/>
    </source>
</evidence>
<feature type="transmembrane region" description="Helical" evidence="1">
    <location>
        <begin position="51"/>
        <end position="73"/>
    </location>
</feature>
<keyword evidence="1" id="KW-1133">Transmembrane helix</keyword>
<dbReference type="EMBL" id="JPRI01000007">
    <property type="protein sequence ID" value="KFF24777.1"/>
    <property type="molecule type" value="Genomic_DNA"/>
</dbReference>
<sequence>MTVQPTLHQKRCDPNYLCIILMTRQLLKMTICCKIGPTGHSTGAFTAKLTIFPAIWATATAISILGGVGLKLYQLYLFIFNEG</sequence>
<name>A0ABR4UJ63_9FLAO</name>
<comment type="caution">
    <text evidence="2">The sequence shown here is derived from an EMBL/GenBank/DDBJ whole genome shotgun (WGS) entry which is preliminary data.</text>
</comment>
<keyword evidence="1" id="KW-0812">Transmembrane</keyword>